<feature type="binding site" evidence="11">
    <location>
        <position position="154"/>
    </location>
    <ligand>
        <name>CTP</name>
        <dbReference type="ChEBI" id="CHEBI:37563"/>
    </ligand>
</feature>
<feature type="binding site" evidence="11">
    <location>
        <position position="160"/>
    </location>
    <ligand>
        <name>CTP</name>
        <dbReference type="ChEBI" id="CHEBI:37563"/>
    </ligand>
</feature>
<organism evidence="15 16">
    <name type="scientific">Anoxybacillus andreesenii</name>
    <dbReference type="NCBI Taxonomy" id="1325932"/>
    <lineage>
        <taxon>Bacteria</taxon>
        <taxon>Bacillati</taxon>
        <taxon>Bacillota</taxon>
        <taxon>Bacilli</taxon>
        <taxon>Bacillales</taxon>
        <taxon>Anoxybacillaceae</taxon>
        <taxon>Anoxybacillus</taxon>
    </lineage>
</organism>
<comment type="catalytic activity">
    <reaction evidence="11">
        <text>a tRNA precursor + 2 CTP + ATP = a tRNA with a 3' CCA end + 3 diphosphate</text>
        <dbReference type="Rhea" id="RHEA:14433"/>
        <dbReference type="Rhea" id="RHEA-COMP:10465"/>
        <dbReference type="Rhea" id="RHEA-COMP:10468"/>
        <dbReference type="ChEBI" id="CHEBI:30616"/>
        <dbReference type="ChEBI" id="CHEBI:33019"/>
        <dbReference type="ChEBI" id="CHEBI:37563"/>
        <dbReference type="ChEBI" id="CHEBI:74896"/>
        <dbReference type="ChEBI" id="CHEBI:83071"/>
        <dbReference type="EC" id="2.7.7.72"/>
    </reaction>
</comment>
<proteinExistence type="inferred from homology"/>
<feature type="binding site" evidence="11">
    <location>
        <position position="42"/>
    </location>
    <ligand>
        <name>Mg(2+)</name>
        <dbReference type="ChEBI" id="CHEBI:18420"/>
    </ligand>
</feature>
<dbReference type="InterPro" id="IPR043519">
    <property type="entry name" value="NT_sf"/>
</dbReference>
<keyword evidence="7 11" id="KW-0692">RNA repair</keyword>
<evidence type="ECO:0000259" key="12">
    <source>
        <dbReference type="Pfam" id="PF01743"/>
    </source>
</evidence>
<dbReference type="EC" id="2.7.7.72" evidence="11"/>
<evidence type="ECO:0000256" key="4">
    <source>
        <dbReference type="ARBA" id="ARBA00022695"/>
    </source>
</evidence>
<dbReference type="HAMAP" id="MF_01263">
    <property type="entry name" value="CCA_bact_type3"/>
    <property type="match status" value="1"/>
</dbReference>
<dbReference type="Pfam" id="PF13735">
    <property type="entry name" value="tRNA_NucTran2_2"/>
    <property type="match status" value="1"/>
</dbReference>
<accession>A0ABT9V2L8</accession>
<evidence type="ECO:0000256" key="8">
    <source>
        <dbReference type="ARBA" id="ARBA00022840"/>
    </source>
</evidence>
<feature type="domain" description="tRNA nucleotidyltransferase/poly(A) polymerase RNA and SrmB- binding" evidence="13">
    <location>
        <begin position="170"/>
        <end position="228"/>
    </location>
</feature>
<comment type="similarity">
    <text evidence="11">Belongs to the tRNA nucleotidyltransferase/poly(A) polymerase family. Bacterial CCA-adding enzyme type 3 subfamily.</text>
</comment>
<dbReference type="SUPFAM" id="SSF81301">
    <property type="entry name" value="Nucleotidyltransferase"/>
    <property type="match status" value="1"/>
</dbReference>
<comment type="function">
    <text evidence="11">Catalyzes the addition and repair of the essential 3'-terminal CCA sequence in tRNAs without using a nucleic acid template. Adds these three nucleotides in the order of C, C, and A to the tRNA nucleotide-73, using CTP and ATP as substrates and producing inorganic pyrophosphate. tRNA 3'-terminal CCA addition is required both for tRNA processing and repair. Also involved in tRNA surveillance by mediating tandem CCA addition to generate a CCACCA at the 3' terminus of unstable tRNAs. While stable tRNAs receive only 3'-terminal CCA, unstable tRNAs are marked with CCACCA and rapidly degraded.</text>
</comment>
<feature type="binding site" evidence="11">
    <location>
        <position position="160"/>
    </location>
    <ligand>
        <name>ATP</name>
        <dbReference type="ChEBI" id="CHEBI:30616"/>
    </ligand>
</feature>
<dbReference type="InterPro" id="IPR023068">
    <property type="entry name" value="CCA-adding_enz_firmicutes"/>
</dbReference>
<comment type="subunit">
    <text evidence="11">Homodimer.</text>
</comment>
<dbReference type="Gene3D" id="1.20.58.560">
    <property type="match status" value="1"/>
</dbReference>
<dbReference type="EMBL" id="JAUSTU010000005">
    <property type="protein sequence ID" value="MDQ0155197.1"/>
    <property type="molecule type" value="Genomic_DNA"/>
</dbReference>
<gene>
    <name evidence="11" type="primary">cca</name>
    <name evidence="15" type="ORF">J2S07_001501</name>
</gene>
<dbReference type="InterPro" id="IPR002646">
    <property type="entry name" value="PolA_pol_head_dom"/>
</dbReference>
<feature type="binding site" evidence="11">
    <location>
        <position position="27"/>
    </location>
    <ligand>
        <name>CTP</name>
        <dbReference type="ChEBI" id="CHEBI:37563"/>
    </ligand>
</feature>
<keyword evidence="9 11" id="KW-0460">Magnesium</keyword>
<keyword evidence="6 11" id="KW-0547">Nucleotide-binding</keyword>
<feature type="binding site" evidence="11">
    <location>
        <position position="30"/>
    </location>
    <ligand>
        <name>CTP</name>
        <dbReference type="ChEBI" id="CHEBI:37563"/>
    </ligand>
</feature>
<feature type="binding site" evidence="11">
    <location>
        <position position="157"/>
    </location>
    <ligand>
        <name>CTP</name>
        <dbReference type="ChEBI" id="CHEBI:37563"/>
    </ligand>
</feature>
<reference evidence="15 16" key="1">
    <citation type="submission" date="2023-07" db="EMBL/GenBank/DDBJ databases">
        <title>Genomic Encyclopedia of Type Strains, Phase IV (KMG-IV): sequencing the most valuable type-strain genomes for metagenomic binning, comparative biology and taxonomic classification.</title>
        <authorList>
            <person name="Goeker M."/>
        </authorList>
    </citation>
    <scope>NUCLEOTIDE SEQUENCE [LARGE SCALE GENOMIC DNA]</scope>
    <source>
        <strain evidence="15 16">DSM 23948</strain>
    </source>
</reference>
<evidence type="ECO:0000259" key="14">
    <source>
        <dbReference type="Pfam" id="PF13735"/>
    </source>
</evidence>
<feature type="binding site" evidence="11">
    <location>
        <position position="111"/>
    </location>
    <ligand>
        <name>ATP</name>
        <dbReference type="ChEBI" id="CHEBI:30616"/>
    </ligand>
</feature>
<feature type="binding site" evidence="11">
    <location>
        <position position="163"/>
    </location>
    <ligand>
        <name>CTP</name>
        <dbReference type="ChEBI" id="CHEBI:37563"/>
    </ligand>
</feature>
<dbReference type="NCBIfam" id="NF009814">
    <property type="entry name" value="PRK13299.1"/>
    <property type="match status" value="1"/>
</dbReference>
<feature type="binding site" evidence="11">
    <location>
        <position position="30"/>
    </location>
    <ligand>
        <name>ATP</name>
        <dbReference type="ChEBI" id="CHEBI:30616"/>
    </ligand>
</feature>
<dbReference type="InterPro" id="IPR032828">
    <property type="entry name" value="PolyA_RNA-bd"/>
</dbReference>
<comment type="miscellaneous">
    <text evidence="11">A single active site specifically recognizes both ATP and CTP and is responsible for their addition.</text>
</comment>
<evidence type="ECO:0000256" key="1">
    <source>
        <dbReference type="ARBA" id="ARBA00001946"/>
    </source>
</evidence>
<dbReference type="CDD" id="cd05398">
    <property type="entry name" value="NT_ClassII-CCAase"/>
    <property type="match status" value="1"/>
</dbReference>
<dbReference type="GO" id="GO:0004810">
    <property type="term" value="F:CCA tRNA nucleotidyltransferase activity"/>
    <property type="evidence" value="ECO:0007669"/>
    <property type="project" value="UniProtKB-EC"/>
</dbReference>
<dbReference type="PANTHER" id="PTHR46173">
    <property type="entry name" value="CCA TRNA NUCLEOTIDYLTRANSFERASE 1, MITOCHONDRIAL"/>
    <property type="match status" value="1"/>
</dbReference>
<keyword evidence="4 11" id="KW-0548">Nucleotidyltransferase</keyword>
<name>A0ABT9V2L8_9BACL</name>
<evidence type="ECO:0000256" key="5">
    <source>
        <dbReference type="ARBA" id="ARBA00022723"/>
    </source>
</evidence>
<keyword evidence="8 11" id="KW-0067">ATP-binding</keyword>
<dbReference type="InterPro" id="IPR032810">
    <property type="entry name" value="CCA-adding_enz_C"/>
</dbReference>
<dbReference type="PANTHER" id="PTHR46173:SF1">
    <property type="entry name" value="CCA TRNA NUCLEOTIDYLTRANSFERASE 1, MITOCHONDRIAL"/>
    <property type="match status" value="1"/>
</dbReference>
<keyword evidence="5 11" id="KW-0479">Metal-binding</keyword>
<evidence type="ECO:0000256" key="11">
    <source>
        <dbReference type="HAMAP-Rule" id="MF_01263"/>
    </source>
</evidence>
<dbReference type="Gene3D" id="1.10.246.80">
    <property type="match status" value="1"/>
</dbReference>
<evidence type="ECO:0000256" key="7">
    <source>
        <dbReference type="ARBA" id="ARBA00022800"/>
    </source>
</evidence>
<evidence type="ECO:0000313" key="16">
    <source>
        <dbReference type="Proteomes" id="UP001231362"/>
    </source>
</evidence>
<dbReference type="RefSeq" id="WP_307149766.1">
    <property type="nucleotide sequence ID" value="NZ_JAUSTU010000005.1"/>
</dbReference>
<feature type="binding site" evidence="11">
    <location>
        <position position="163"/>
    </location>
    <ligand>
        <name>ATP</name>
        <dbReference type="ChEBI" id="CHEBI:30616"/>
    </ligand>
</feature>
<dbReference type="InterPro" id="IPR050264">
    <property type="entry name" value="Bact_CCA-adding_enz_type3_sf"/>
</dbReference>
<feature type="binding site" evidence="11">
    <location>
        <position position="111"/>
    </location>
    <ligand>
        <name>CTP</name>
        <dbReference type="ChEBI" id="CHEBI:37563"/>
    </ligand>
</feature>
<comment type="cofactor">
    <cofactor evidence="1 11">
        <name>Mg(2+)</name>
        <dbReference type="ChEBI" id="CHEBI:18420"/>
    </cofactor>
</comment>
<dbReference type="Pfam" id="PF01743">
    <property type="entry name" value="PolyA_pol"/>
    <property type="match status" value="1"/>
</dbReference>
<dbReference type="Gene3D" id="1.10.110.30">
    <property type="match status" value="1"/>
</dbReference>
<comment type="catalytic activity">
    <reaction evidence="11">
        <text>a tRNA with a 3' CCA end + 2 CTP + ATP = a tRNA with a 3' CCACCA end + 3 diphosphate</text>
        <dbReference type="Rhea" id="RHEA:76235"/>
        <dbReference type="Rhea" id="RHEA-COMP:10468"/>
        <dbReference type="Rhea" id="RHEA-COMP:18655"/>
        <dbReference type="ChEBI" id="CHEBI:30616"/>
        <dbReference type="ChEBI" id="CHEBI:33019"/>
        <dbReference type="ChEBI" id="CHEBI:37563"/>
        <dbReference type="ChEBI" id="CHEBI:83071"/>
        <dbReference type="ChEBI" id="CHEBI:195187"/>
    </reaction>
</comment>
<feature type="binding site" evidence="11">
    <location>
        <position position="154"/>
    </location>
    <ligand>
        <name>ATP</name>
        <dbReference type="ChEBI" id="CHEBI:30616"/>
    </ligand>
</feature>
<keyword evidence="16" id="KW-1185">Reference proteome</keyword>
<comment type="caution">
    <text evidence="15">The sequence shown here is derived from an EMBL/GenBank/DDBJ whole genome shotgun (WGS) entry which is preliminary data.</text>
</comment>
<dbReference type="GO" id="GO:0016787">
    <property type="term" value="F:hydrolase activity"/>
    <property type="evidence" value="ECO:0007669"/>
    <property type="project" value="UniProtKB-KW"/>
</dbReference>
<evidence type="ECO:0000313" key="15">
    <source>
        <dbReference type="EMBL" id="MDQ0155197.1"/>
    </source>
</evidence>
<dbReference type="Proteomes" id="UP001231362">
    <property type="component" value="Unassembled WGS sequence"/>
</dbReference>
<feature type="domain" description="CCA-adding enzyme C-terminal" evidence="14">
    <location>
        <begin position="248"/>
        <end position="394"/>
    </location>
</feature>
<evidence type="ECO:0000256" key="3">
    <source>
        <dbReference type="ARBA" id="ARBA00022694"/>
    </source>
</evidence>
<dbReference type="SUPFAM" id="SSF81891">
    <property type="entry name" value="Poly A polymerase C-terminal region-like"/>
    <property type="match status" value="1"/>
</dbReference>
<feature type="binding site" evidence="11">
    <location>
        <position position="27"/>
    </location>
    <ligand>
        <name>ATP</name>
        <dbReference type="ChEBI" id="CHEBI:30616"/>
    </ligand>
</feature>
<feature type="binding site" evidence="11">
    <location>
        <position position="40"/>
    </location>
    <ligand>
        <name>Mg(2+)</name>
        <dbReference type="ChEBI" id="CHEBI:18420"/>
    </ligand>
</feature>
<feature type="binding site" evidence="11">
    <location>
        <position position="157"/>
    </location>
    <ligand>
        <name>ATP</name>
        <dbReference type="ChEBI" id="CHEBI:30616"/>
    </ligand>
</feature>
<evidence type="ECO:0000256" key="6">
    <source>
        <dbReference type="ARBA" id="ARBA00022741"/>
    </source>
</evidence>
<evidence type="ECO:0000256" key="9">
    <source>
        <dbReference type="ARBA" id="ARBA00022842"/>
    </source>
</evidence>
<sequence length="400" mass="46577">MKPPFLKAYPLLEQIEDSGFEAYFVGGSVRDFLLNREISDVDIATSATPSEIKGIFPKTVDVGIAHGTVMVLYQGETYEVTTFRSESEYQDFRRPNEVTFIRSLEEDLRRRDFTMNAIAMNKKGEIIDPFDGQAAIKNKVIQTVGLADERFHEDALRMMRALRFASQLAFTIEPKTLLALKENGKLLEKISVERITIEFEKLLLGVDSRRAMKLLLETGLFQYLPGFEKKEEGLTTFLSYNMGSSFSIEEHWVLLLHLFGVLPQETEAFLRKWKLPLQKIRRVKNGVYWFHQRLARDLSIYDLYTAQRELAMSTEKLYHVLMKQDDNRSIESLEEKFRSMPIKNRSELAVTGRDLMDWYEKNGGPWIEERLLSIEKAVLKGEVFNRKDEIKEWLFICNRP</sequence>
<evidence type="ECO:0000259" key="13">
    <source>
        <dbReference type="Pfam" id="PF12627"/>
    </source>
</evidence>
<feature type="domain" description="Poly A polymerase head" evidence="12">
    <location>
        <begin position="22"/>
        <end position="141"/>
    </location>
</feature>
<dbReference type="Gene3D" id="3.30.460.10">
    <property type="entry name" value="Beta Polymerase, domain 2"/>
    <property type="match status" value="1"/>
</dbReference>
<evidence type="ECO:0000256" key="2">
    <source>
        <dbReference type="ARBA" id="ARBA00022679"/>
    </source>
</evidence>
<keyword evidence="15" id="KW-0378">Hydrolase</keyword>
<protein>
    <recommendedName>
        <fullName evidence="11">CCA-adding enzyme</fullName>
        <ecNumber evidence="11">2.7.7.72</ecNumber>
    </recommendedName>
    <alternativeName>
        <fullName evidence="11">CCA tRNA nucleotidyltransferase</fullName>
    </alternativeName>
    <alternativeName>
        <fullName evidence="11">tRNA CCA-pyrophosphorylase</fullName>
    </alternativeName>
    <alternativeName>
        <fullName evidence="11">tRNA adenylyl-/cytidylyl- transferase</fullName>
    </alternativeName>
    <alternativeName>
        <fullName evidence="11">tRNA nucleotidyltransferase</fullName>
    </alternativeName>
    <alternativeName>
        <fullName evidence="11">tRNA-NT</fullName>
    </alternativeName>
</protein>
<keyword evidence="10 11" id="KW-0694">RNA-binding</keyword>
<evidence type="ECO:0000256" key="10">
    <source>
        <dbReference type="ARBA" id="ARBA00022884"/>
    </source>
</evidence>
<keyword evidence="2 11" id="KW-0808">Transferase</keyword>
<dbReference type="Pfam" id="PF12627">
    <property type="entry name" value="PolyA_pol_RNAbd"/>
    <property type="match status" value="1"/>
</dbReference>
<keyword evidence="3 11" id="KW-0819">tRNA processing</keyword>